<evidence type="ECO:0000313" key="1">
    <source>
        <dbReference type="EMBL" id="KFI20733.1"/>
    </source>
</evidence>
<dbReference type="Proteomes" id="UP000028839">
    <property type="component" value="Unassembled WGS sequence"/>
</dbReference>
<organism evidence="1 2">
    <name type="scientific">Nitrosococcus oceani C-27</name>
    <dbReference type="NCBI Taxonomy" id="314279"/>
    <lineage>
        <taxon>Bacteria</taxon>
        <taxon>Pseudomonadati</taxon>
        <taxon>Pseudomonadota</taxon>
        <taxon>Gammaproteobacteria</taxon>
        <taxon>Chromatiales</taxon>
        <taxon>Chromatiaceae</taxon>
        <taxon>Nitrosococcus</taxon>
    </lineage>
</organism>
<dbReference type="OrthoDB" id="5296580at2"/>
<protein>
    <submittedName>
        <fullName evidence="1">Pilus assembly protein PilQ</fullName>
    </submittedName>
</protein>
<dbReference type="PROSITE" id="PS51257">
    <property type="entry name" value="PROKAR_LIPOPROTEIN"/>
    <property type="match status" value="1"/>
</dbReference>
<gene>
    <name evidence="1" type="ORF">IB75_01275</name>
</gene>
<dbReference type="EMBL" id="JPGN01000009">
    <property type="protein sequence ID" value="KFI20733.1"/>
    <property type="molecule type" value="Genomic_DNA"/>
</dbReference>
<comment type="caution">
    <text evidence="1">The sequence shown here is derived from an EMBL/GenBank/DDBJ whole genome shotgun (WGS) entry which is preliminary data.</text>
</comment>
<reference evidence="1 2" key="1">
    <citation type="submission" date="2014-07" db="EMBL/GenBank/DDBJ databases">
        <title>Comparative analysis of Nitrosococcus oceani genome inventories of strains from Pacific and Atlantic gyres.</title>
        <authorList>
            <person name="Lim C.K."/>
            <person name="Wang L."/>
            <person name="Sayavedra-Soto L.A."/>
            <person name="Klotz M.G."/>
        </authorList>
    </citation>
    <scope>NUCLEOTIDE SEQUENCE [LARGE SCALE GENOMIC DNA]</scope>
    <source>
        <strain evidence="1 2">C-27</strain>
    </source>
</reference>
<name>A0A0E2Z4Y6_9GAMM</name>
<dbReference type="InterPro" id="IPR007446">
    <property type="entry name" value="PilP"/>
</dbReference>
<dbReference type="AlphaFoldDB" id="A0A0E2Z4Y6"/>
<accession>A0A0E2Z4Y6</accession>
<dbReference type="Pfam" id="PF04351">
    <property type="entry name" value="PilP"/>
    <property type="match status" value="1"/>
</dbReference>
<evidence type="ECO:0000313" key="2">
    <source>
        <dbReference type="Proteomes" id="UP000028839"/>
    </source>
</evidence>
<dbReference type="HOGENOM" id="CLU_109321_1_0_6"/>
<dbReference type="PIRSF" id="PIRSF016481">
    <property type="entry name" value="Pilus_assembly_PilP"/>
    <property type="match status" value="1"/>
</dbReference>
<sequence length="192" mass="21985">MSYTRHIKRWTILNRQVGIASLLGIFSVTLSGCNDEEMIDLKQYVQQVKSRPRGIIESLPEIKPHETFIYQAAELRNPFVSAVVDLPLETIAQASPTLENTLKPNLKRHKEILEEYALESLRMVGMLEQGMEIWAIIRASDGILYRVKKGNHIGRNYGKITHINEEKIEFTEIVPDEQGGWLTRQNMLALAE</sequence>
<dbReference type="Gene3D" id="2.30.30.830">
    <property type="match status" value="1"/>
</dbReference>
<proteinExistence type="predicted"/>